<evidence type="ECO:0000256" key="5">
    <source>
        <dbReference type="SAM" id="MobiDB-lite"/>
    </source>
</evidence>
<evidence type="ECO:0000256" key="2">
    <source>
        <dbReference type="ARBA" id="ARBA00022670"/>
    </source>
</evidence>
<dbReference type="InterPro" id="IPR029045">
    <property type="entry name" value="ClpP/crotonase-like_dom_sf"/>
</dbReference>
<evidence type="ECO:0000259" key="6">
    <source>
        <dbReference type="Pfam" id="PF01343"/>
    </source>
</evidence>
<name>A0A7K3NLK6_9BACT</name>
<dbReference type="PANTHER" id="PTHR33209">
    <property type="entry name" value="PROTEASE 4"/>
    <property type="match status" value="1"/>
</dbReference>
<dbReference type="RefSeq" id="WP_163301718.1">
    <property type="nucleotide sequence ID" value="NZ_JAAGRQ010000024.1"/>
</dbReference>
<dbReference type="GO" id="GO:0006508">
    <property type="term" value="P:proteolysis"/>
    <property type="evidence" value="ECO:0007669"/>
    <property type="project" value="UniProtKB-KW"/>
</dbReference>
<keyword evidence="3" id="KW-0378">Hydrolase</keyword>
<organism evidence="7 8">
    <name type="scientific">Desulfolutivibrio sulfodismutans</name>
    <dbReference type="NCBI Taxonomy" id="63561"/>
    <lineage>
        <taxon>Bacteria</taxon>
        <taxon>Pseudomonadati</taxon>
        <taxon>Thermodesulfobacteriota</taxon>
        <taxon>Desulfovibrionia</taxon>
        <taxon>Desulfovibrionales</taxon>
        <taxon>Desulfovibrionaceae</taxon>
        <taxon>Desulfolutivibrio</taxon>
    </lineage>
</organism>
<evidence type="ECO:0000256" key="4">
    <source>
        <dbReference type="ARBA" id="ARBA00022825"/>
    </source>
</evidence>
<evidence type="ECO:0000313" key="7">
    <source>
        <dbReference type="EMBL" id="NDY56665.1"/>
    </source>
</evidence>
<dbReference type="PANTHER" id="PTHR33209:SF1">
    <property type="entry name" value="PEPTIDASE S49 DOMAIN-CONTAINING PROTEIN"/>
    <property type="match status" value="1"/>
</dbReference>
<evidence type="ECO:0000313" key="8">
    <source>
        <dbReference type="Proteomes" id="UP000469724"/>
    </source>
</evidence>
<comment type="caution">
    <text evidence="7">The sequence shown here is derived from an EMBL/GenBank/DDBJ whole genome shotgun (WGS) entry which is preliminary data.</text>
</comment>
<dbReference type="Pfam" id="PF01343">
    <property type="entry name" value="Peptidase_S49"/>
    <property type="match status" value="1"/>
</dbReference>
<feature type="region of interest" description="Disordered" evidence="5">
    <location>
        <begin position="407"/>
        <end position="443"/>
    </location>
</feature>
<feature type="region of interest" description="Disordered" evidence="5">
    <location>
        <begin position="286"/>
        <end position="331"/>
    </location>
</feature>
<sequence>MPKNDARRVLAAITSEPWAILPGYLETIVEIAHRHGDPEALAVKTGQPLESAERITVRDGVAVIPVTGPIFRYSSLFTRISGATSVELLARDFRAALDDPSVRAVALEIDSPGGQIAGIHEFAAQIYAARGVKPLAAYVGATGASAAYWIAAAAGRIVADDTAVLGSIGVVMSLPRSDGKTLEIVSSRSPKKRLDPETDDGRRELVRHLDELAAVFLADVATFRGVSVQTVETDFGQGGVLVGAGAVAAGMADALGSLEGVLAELSAPRPLAGTFFAMEETMPASTALPGGGQTAAPPAQNPVTAAPPAPVAQTAPAAAPPIPAQPAAATPAAPAQPGVASILALAAVILGAEAGQKLTAAMSAAAEFGVTVDQYAALAAKLAPAPATAQQPAPPASASHLTLLQATLAKPAAPGGPADPDAAERARVRASMKSGLTAGQGRK</sequence>
<comment type="similarity">
    <text evidence="1">Belongs to the peptidase S49 family.</text>
</comment>
<proteinExistence type="inferred from homology"/>
<feature type="compositionally biased region" description="Low complexity" evidence="5">
    <location>
        <begin position="294"/>
        <end position="304"/>
    </location>
</feature>
<keyword evidence="4" id="KW-0720">Serine protease</keyword>
<dbReference type="GO" id="GO:0008236">
    <property type="term" value="F:serine-type peptidase activity"/>
    <property type="evidence" value="ECO:0007669"/>
    <property type="project" value="UniProtKB-KW"/>
</dbReference>
<dbReference type="Gene3D" id="3.90.226.10">
    <property type="entry name" value="2-enoyl-CoA Hydratase, Chain A, domain 1"/>
    <property type="match status" value="1"/>
</dbReference>
<accession>A0A7K3NLK6</accession>
<evidence type="ECO:0000256" key="1">
    <source>
        <dbReference type="ARBA" id="ARBA00008683"/>
    </source>
</evidence>
<feature type="compositionally biased region" description="Low complexity" evidence="5">
    <location>
        <begin position="411"/>
        <end position="420"/>
    </location>
</feature>
<evidence type="ECO:0000256" key="3">
    <source>
        <dbReference type="ARBA" id="ARBA00022801"/>
    </source>
</evidence>
<dbReference type="Proteomes" id="UP000469724">
    <property type="component" value="Unassembled WGS sequence"/>
</dbReference>
<dbReference type="AlphaFoldDB" id="A0A7K3NLK6"/>
<gene>
    <name evidence="7" type="ORF">G3N56_07900</name>
</gene>
<protein>
    <submittedName>
        <fullName evidence="7">S49 family peptidase</fullName>
    </submittedName>
</protein>
<dbReference type="InterPro" id="IPR002142">
    <property type="entry name" value="Peptidase_S49"/>
</dbReference>
<keyword evidence="8" id="KW-1185">Reference proteome</keyword>
<dbReference type="SUPFAM" id="SSF52096">
    <property type="entry name" value="ClpP/crotonase"/>
    <property type="match status" value="1"/>
</dbReference>
<feature type="domain" description="Peptidase S49" evidence="6">
    <location>
        <begin position="132"/>
        <end position="266"/>
    </location>
</feature>
<keyword evidence="2" id="KW-0645">Protease</keyword>
<dbReference type="EMBL" id="JAAGRQ010000024">
    <property type="protein sequence ID" value="NDY56665.1"/>
    <property type="molecule type" value="Genomic_DNA"/>
</dbReference>
<reference evidence="7 8" key="1">
    <citation type="submission" date="2020-02" db="EMBL/GenBank/DDBJ databases">
        <title>Comparative genomics of sulfur disproportionating microorganisms.</title>
        <authorList>
            <person name="Ward L.M."/>
            <person name="Bertran E."/>
            <person name="Johnston D.T."/>
        </authorList>
    </citation>
    <scope>NUCLEOTIDE SEQUENCE [LARGE SCALE GENOMIC DNA]</scope>
    <source>
        <strain evidence="7 8">DSM 3696</strain>
    </source>
</reference>